<proteinExistence type="inferred from homology"/>
<feature type="transmembrane region" description="Helical" evidence="10">
    <location>
        <begin position="368"/>
        <end position="389"/>
    </location>
</feature>
<dbReference type="InterPro" id="IPR018076">
    <property type="entry name" value="T2SS_GspF_dom"/>
</dbReference>
<keyword evidence="3 9" id="KW-0813">Transport</keyword>
<evidence type="ECO:0000256" key="10">
    <source>
        <dbReference type="SAM" id="Phobius"/>
    </source>
</evidence>
<protein>
    <submittedName>
        <fullName evidence="12">Type IV pilin biogenesis protein</fullName>
    </submittedName>
</protein>
<dbReference type="InterPro" id="IPR042094">
    <property type="entry name" value="T2SS_GspF_sf"/>
</dbReference>
<evidence type="ECO:0000256" key="2">
    <source>
        <dbReference type="ARBA" id="ARBA00005745"/>
    </source>
</evidence>
<comment type="caution">
    <text evidence="12">The sequence shown here is derived from an EMBL/GenBank/DDBJ whole genome shotgun (WGS) entry which is preliminary data.</text>
</comment>
<gene>
    <name evidence="12" type="ORF">EB837_06700</name>
</gene>
<dbReference type="AlphaFoldDB" id="A0A3N2S8T0"/>
<evidence type="ECO:0000256" key="9">
    <source>
        <dbReference type="RuleBase" id="RU003923"/>
    </source>
</evidence>
<dbReference type="EMBL" id="RHFN01000005">
    <property type="protein sequence ID" value="ROU15998.1"/>
    <property type="molecule type" value="Genomic_DNA"/>
</dbReference>
<evidence type="ECO:0000256" key="7">
    <source>
        <dbReference type="ARBA" id="ARBA00022989"/>
    </source>
</evidence>
<dbReference type="PANTHER" id="PTHR30012">
    <property type="entry name" value="GENERAL SECRETION PATHWAY PROTEIN"/>
    <property type="match status" value="1"/>
</dbReference>
<dbReference type="InterPro" id="IPR003004">
    <property type="entry name" value="GspF/PilC"/>
</dbReference>
<name>A0A3N2S8T0_9ENTR</name>
<dbReference type="PRINTS" id="PR00812">
    <property type="entry name" value="BCTERIALGSPF"/>
</dbReference>
<keyword evidence="8 10" id="KW-0472">Membrane</keyword>
<evidence type="ECO:0000256" key="3">
    <source>
        <dbReference type="ARBA" id="ARBA00022448"/>
    </source>
</evidence>
<dbReference type="GO" id="GO:0005886">
    <property type="term" value="C:plasma membrane"/>
    <property type="evidence" value="ECO:0007669"/>
    <property type="project" value="UniProtKB-SubCell"/>
</dbReference>
<sequence>MSEQLWYWNGLTAEGETLSGTLWATHRPAALIVLERQHLTITTLKRRTVNTALWQAQHSCAVISQLATLLQAGLPLAEGLALLAEQHPAAQWRALLGTLAERLAQGISLSEGLQQWPQAFPPLYLAMIRTGEITGKLEHCCFELARQQKAELLLRAKVKKALRYPLVILTLAIVVVMAMVGFVLPEFTAIYRTFNTPLPTLTLAVMATAGFIEQWFLLLLAFLLVPVGVGMALRHYPPWQYTRQKILLSLPVLGTLVHRQRLSQIFTVLTLTQRAGIAFLQGLETVEETLSCPWWRKIVMNIHQDIAQGSAIWQAMANSHAFTPLCIQLVRTGEASGALDNMLENLAHHHHEHTQNLAENLTALLEPVLLIVTGVIIGTLVVAMYLPIFHLGDAISGGMG</sequence>
<evidence type="ECO:0000256" key="5">
    <source>
        <dbReference type="ARBA" id="ARBA00022519"/>
    </source>
</evidence>
<evidence type="ECO:0000256" key="1">
    <source>
        <dbReference type="ARBA" id="ARBA00004429"/>
    </source>
</evidence>
<dbReference type="Gene3D" id="1.20.81.30">
    <property type="entry name" value="Type II secretion system (T2SS), domain F"/>
    <property type="match status" value="2"/>
</dbReference>
<feature type="domain" description="Type II secretion system protein GspF" evidence="11">
    <location>
        <begin position="63"/>
        <end position="185"/>
    </location>
</feature>
<accession>A0A3N2S8T0</accession>
<organism evidence="12 13">
    <name type="scientific">Kluyvera ascorbata</name>
    <dbReference type="NCBI Taxonomy" id="51288"/>
    <lineage>
        <taxon>Bacteria</taxon>
        <taxon>Pseudomonadati</taxon>
        <taxon>Pseudomonadota</taxon>
        <taxon>Gammaproteobacteria</taxon>
        <taxon>Enterobacterales</taxon>
        <taxon>Enterobacteriaceae</taxon>
        <taxon>Kluyvera</taxon>
    </lineage>
</organism>
<dbReference type="PANTHER" id="PTHR30012:SF7">
    <property type="entry name" value="PROTEIN TRANSPORT PROTEIN HOFC HOMOLOG"/>
    <property type="match status" value="1"/>
</dbReference>
<evidence type="ECO:0000256" key="8">
    <source>
        <dbReference type="ARBA" id="ARBA00023136"/>
    </source>
</evidence>
<evidence type="ECO:0000313" key="12">
    <source>
        <dbReference type="EMBL" id="ROU15998.1"/>
    </source>
</evidence>
<reference evidence="12 13" key="1">
    <citation type="submission" date="2018-10" db="EMBL/GenBank/DDBJ databases">
        <title>Horizontal transference of carbapenem resistance between Klebsiella pneumoniae and Kluyvera ascorbata during abdominal infection: a case report.</title>
        <authorList>
            <person name="Raro O.H.F."/>
            <person name="Lima-Morales D."/>
            <person name="Barth A.L."/>
            <person name="Paim T.G.S."/>
            <person name="Mott M.P."/>
            <person name="Riche C.V.W."/>
            <person name="Teixeira U.F."/>
            <person name="Waechter F."/>
            <person name="Dias C.A.G."/>
        </authorList>
    </citation>
    <scope>NUCLEOTIDE SEQUENCE [LARGE SCALE GENOMIC DNA]</scope>
    <source>
        <strain evidence="12 13">OT2</strain>
    </source>
</reference>
<dbReference type="PROSITE" id="PS00874">
    <property type="entry name" value="T2SP_F"/>
    <property type="match status" value="1"/>
</dbReference>
<comment type="subcellular location">
    <subcellularLocation>
        <location evidence="1 9">Cell inner membrane</location>
        <topology evidence="1 9">Multi-pass membrane protein</topology>
    </subcellularLocation>
</comment>
<evidence type="ECO:0000313" key="13">
    <source>
        <dbReference type="Proteomes" id="UP000268051"/>
    </source>
</evidence>
<evidence type="ECO:0000256" key="6">
    <source>
        <dbReference type="ARBA" id="ARBA00022692"/>
    </source>
</evidence>
<evidence type="ECO:0000259" key="11">
    <source>
        <dbReference type="Pfam" id="PF00482"/>
    </source>
</evidence>
<feature type="domain" description="Type II secretion system protein GspF" evidence="11">
    <location>
        <begin position="268"/>
        <end position="387"/>
    </location>
</feature>
<feature type="transmembrane region" description="Helical" evidence="10">
    <location>
        <begin position="204"/>
        <end position="233"/>
    </location>
</feature>
<dbReference type="NCBIfam" id="NF007861">
    <property type="entry name" value="PRK10573.1"/>
    <property type="match status" value="1"/>
</dbReference>
<keyword evidence="5" id="KW-0997">Cell inner membrane</keyword>
<keyword evidence="4" id="KW-1003">Cell membrane</keyword>
<dbReference type="OrthoDB" id="9805682at2"/>
<dbReference type="RefSeq" id="WP_123650751.1">
    <property type="nucleotide sequence ID" value="NZ_RHFN01000005.1"/>
</dbReference>
<feature type="transmembrane region" description="Helical" evidence="10">
    <location>
        <begin position="164"/>
        <end position="184"/>
    </location>
</feature>
<dbReference type="InterPro" id="IPR001992">
    <property type="entry name" value="T2SS_GspF/T4SS_PilC_CS"/>
</dbReference>
<dbReference type="FunFam" id="1.20.81.30:FF:000001">
    <property type="entry name" value="Type II secretion system protein F"/>
    <property type="match status" value="2"/>
</dbReference>
<keyword evidence="6 9" id="KW-0812">Transmembrane</keyword>
<dbReference type="Pfam" id="PF00482">
    <property type="entry name" value="T2SSF"/>
    <property type="match status" value="2"/>
</dbReference>
<dbReference type="GO" id="GO:0015628">
    <property type="term" value="P:protein secretion by the type II secretion system"/>
    <property type="evidence" value="ECO:0007669"/>
    <property type="project" value="TreeGrafter"/>
</dbReference>
<keyword evidence="7 10" id="KW-1133">Transmembrane helix</keyword>
<dbReference type="Proteomes" id="UP000268051">
    <property type="component" value="Unassembled WGS sequence"/>
</dbReference>
<evidence type="ECO:0000256" key="4">
    <source>
        <dbReference type="ARBA" id="ARBA00022475"/>
    </source>
</evidence>
<comment type="similarity">
    <text evidence="2 9">Belongs to the GSP F family.</text>
</comment>